<evidence type="ECO:0000313" key="1">
    <source>
        <dbReference type="EMBL" id="EGH35898.1"/>
    </source>
</evidence>
<dbReference type="GO" id="GO:0031177">
    <property type="term" value="F:phosphopantetheine binding"/>
    <property type="evidence" value="ECO:0007669"/>
    <property type="project" value="TreeGrafter"/>
</dbReference>
<dbReference type="HOGENOM" id="CLU_000022_73_6_6"/>
<organism evidence="1 2">
    <name type="scientific">Pseudomonas syringae pv. japonica str. M301072</name>
    <dbReference type="NCBI Taxonomy" id="629262"/>
    <lineage>
        <taxon>Bacteria</taxon>
        <taxon>Pseudomonadati</taxon>
        <taxon>Pseudomonadota</taxon>
        <taxon>Gammaproteobacteria</taxon>
        <taxon>Pseudomonadales</taxon>
        <taxon>Pseudomonadaceae</taxon>
        <taxon>Pseudomonas</taxon>
        <taxon>Pseudomonas syringae</taxon>
    </lineage>
</organism>
<dbReference type="PANTHER" id="PTHR45527">
    <property type="entry name" value="NONRIBOSOMAL PEPTIDE SYNTHETASE"/>
    <property type="match status" value="1"/>
</dbReference>
<dbReference type="Gene3D" id="3.40.50.12780">
    <property type="entry name" value="N-terminal domain of ligase-like"/>
    <property type="match status" value="1"/>
</dbReference>
<dbReference type="InterPro" id="IPR042099">
    <property type="entry name" value="ANL_N_sf"/>
</dbReference>
<feature type="non-terminal residue" evidence="1">
    <location>
        <position position="1"/>
    </location>
</feature>
<proteinExistence type="predicted"/>
<dbReference type="GO" id="GO:0005829">
    <property type="term" value="C:cytosol"/>
    <property type="evidence" value="ECO:0007669"/>
    <property type="project" value="TreeGrafter"/>
</dbReference>
<dbReference type="SUPFAM" id="SSF56801">
    <property type="entry name" value="Acetyl-CoA synthetase-like"/>
    <property type="match status" value="1"/>
</dbReference>
<dbReference type="GO" id="GO:0044550">
    <property type="term" value="P:secondary metabolite biosynthetic process"/>
    <property type="evidence" value="ECO:0007669"/>
    <property type="project" value="TreeGrafter"/>
</dbReference>
<feature type="non-terminal residue" evidence="1">
    <location>
        <position position="38"/>
    </location>
</feature>
<comment type="caution">
    <text evidence="1">The sequence shown here is derived from an EMBL/GenBank/DDBJ whole genome shotgun (WGS) entry which is preliminary data.</text>
</comment>
<sequence>PFSAEPAARMYKSGDLGRWLADGNIEYLGRNDDQVKLR</sequence>
<accession>F3G0A6</accession>
<protein>
    <submittedName>
        <fullName evidence="1">Amino acid adenylation</fullName>
    </submittedName>
</protein>
<dbReference type="PANTHER" id="PTHR45527:SF1">
    <property type="entry name" value="FATTY ACID SYNTHASE"/>
    <property type="match status" value="1"/>
</dbReference>
<dbReference type="Proteomes" id="UP000004471">
    <property type="component" value="Unassembled WGS sequence"/>
</dbReference>
<reference evidence="1 2" key="1">
    <citation type="journal article" date="2011" name="PLoS Pathog.">
        <title>Dynamic evolution of pathogenicity revealed by sequencing and comparative genomics of 19 Pseudomonas syringae isolates.</title>
        <authorList>
            <person name="Baltrus D.A."/>
            <person name="Nishimura M.T."/>
            <person name="Romanchuk A."/>
            <person name="Chang J.H."/>
            <person name="Mukhtar M.S."/>
            <person name="Cherkis K."/>
            <person name="Roach J."/>
            <person name="Grant S.R."/>
            <person name="Jones C.D."/>
            <person name="Dangl J.L."/>
        </authorList>
    </citation>
    <scope>NUCLEOTIDE SEQUENCE [LARGE SCALE GENOMIC DNA]</scope>
    <source>
        <strain evidence="2">M301072PT</strain>
    </source>
</reference>
<dbReference type="GO" id="GO:0043041">
    <property type="term" value="P:amino acid activation for nonribosomal peptide biosynthetic process"/>
    <property type="evidence" value="ECO:0007669"/>
    <property type="project" value="TreeGrafter"/>
</dbReference>
<dbReference type="EMBL" id="AEAH01004185">
    <property type="protein sequence ID" value="EGH35898.1"/>
    <property type="molecule type" value="Genomic_DNA"/>
</dbReference>
<evidence type="ECO:0000313" key="2">
    <source>
        <dbReference type="Proteomes" id="UP000004471"/>
    </source>
</evidence>
<name>F3G0A6_PSESX</name>
<dbReference type="AlphaFoldDB" id="F3G0A6"/>
<gene>
    <name evidence="1" type="ORF">PSYJA_45376</name>
</gene>